<evidence type="ECO:0000313" key="3">
    <source>
        <dbReference type="Proteomes" id="UP000321204"/>
    </source>
</evidence>
<accession>A0A5B8UFD7</accession>
<organism evidence="2 3">
    <name type="scientific">Flavisolibacter ginsenosidimutans</name>
    <dbReference type="NCBI Taxonomy" id="661481"/>
    <lineage>
        <taxon>Bacteria</taxon>
        <taxon>Pseudomonadati</taxon>
        <taxon>Bacteroidota</taxon>
        <taxon>Chitinophagia</taxon>
        <taxon>Chitinophagales</taxon>
        <taxon>Chitinophagaceae</taxon>
        <taxon>Flavisolibacter</taxon>
    </lineage>
</organism>
<sequence length="411" mass="46684">MKKAFPYVVGAAVIFLLFVLMRAGSGSSFRQFDNRVTLRQSDKIPYGTRVARGLLPSLFAAANVRNENAAPGRWDSVYATSYKQAVVFVADYFDADKDELEAIANFVERGNYIFIISRAASDDAASFFNVSFNSENAANFYAGVRDSLRLKLDGPGFDSNRLFVYPGMRYDGVLHPLDSTRTVVLGRNEKGFADFVQLNKGSGSIFLHSAPLAFSNYFILHKNNAAYYAQVLSVLPRDLQTIVWDEYYLQKGSSNKQPNWLSALFSYPSFKWGLLIGAATLTLFVLLGMRRRQRMIPPHQKPKNDSLDFVKTLGRLYYDRRDHKNLAAKMTAYFLEHIRSRYKLPTHTLDEDFMQALHFKSGYPLVETRQLVGLIQYIGSVNFVPENELAGFHRQLEAFYQNTQHGRTANI</sequence>
<evidence type="ECO:0000256" key="1">
    <source>
        <dbReference type="SAM" id="Phobius"/>
    </source>
</evidence>
<dbReference type="EMBL" id="CP042433">
    <property type="protein sequence ID" value="QEC55152.1"/>
    <property type="molecule type" value="Genomic_DNA"/>
</dbReference>
<feature type="transmembrane region" description="Helical" evidence="1">
    <location>
        <begin position="272"/>
        <end position="289"/>
    </location>
</feature>
<keyword evidence="3" id="KW-1185">Reference proteome</keyword>
<dbReference type="KEGG" id="fgg:FSB75_04270"/>
<gene>
    <name evidence="2" type="ORF">FSB75_04270</name>
</gene>
<dbReference type="AlphaFoldDB" id="A0A5B8UFD7"/>
<name>A0A5B8UFD7_9BACT</name>
<evidence type="ECO:0000313" key="2">
    <source>
        <dbReference type="EMBL" id="QEC55152.1"/>
    </source>
</evidence>
<reference evidence="2 3" key="1">
    <citation type="journal article" date="2015" name="Int. J. Syst. Evol. Microbiol.">
        <title>Flavisolibacter ginsenosidimutans sp. nov., with ginsenoside-converting activity isolated from soil used for cultivating ginseng.</title>
        <authorList>
            <person name="Zhao Y."/>
            <person name="Liu Q."/>
            <person name="Kang M.S."/>
            <person name="Jin F."/>
            <person name="Yu H."/>
            <person name="Im W.T."/>
        </authorList>
    </citation>
    <scope>NUCLEOTIDE SEQUENCE [LARGE SCALE GENOMIC DNA]</scope>
    <source>
        <strain evidence="2 3">Gsoil 636</strain>
    </source>
</reference>
<keyword evidence="1" id="KW-0472">Membrane</keyword>
<dbReference type="OrthoDB" id="1111222at2"/>
<keyword evidence="1" id="KW-1133">Transmembrane helix</keyword>
<keyword evidence="1" id="KW-0812">Transmembrane</keyword>
<protein>
    <submittedName>
        <fullName evidence="2">DUF4350 domain-containing protein</fullName>
    </submittedName>
</protein>
<proteinExistence type="predicted"/>
<dbReference type="RefSeq" id="WP_146783275.1">
    <property type="nucleotide sequence ID" value="NZ_BAABIO010000006.1"/>
</dbReference>
<dbReference type="Proteomes" id="UP000321204">
    <property type="component" value="Chromosome"/>
</dbReference>